<dbReference type="AlphaFoldDB" id="A0A5F9CR51"/>
<evidence type="ECO:0000256" key="3">
    <source>
        <dbReference type="ARBA" id="ARBA00022617"/>
    </source>
</evidence>
<dbReference type="GO" id="GO:0020037">
    <property type="term" value="F:heme binding"/>
    <property type="evidence" value="ECO:0007669"/>
    <property type="project" value="InterPro"/>
</dbReference>
<dbReference type="GO" id="GO:0031720">
    <property type="term" value="F:haptoglobin binding"/>
    <property type="evidence" value="ECO:0007669"/>
    <property type="project" value="TreeGrafter"/>
</dbReference>
<keyword evidence="3 7" id="KW-0349">Heme</keyword>
<dbReference type="GeneTree" id="ENSGT00940000162598"/>
<dbReference type="PANTHER" id="PTHR11442">
    <property type="entry name" value="HEMOGLOBIN FAMILY MEMBER"/>
    <property type="match status" value="1"/>
</dbReference>
<evidence type="ECO:0000256" key="6">
    <source>
        <dbReference type="ARBA" id="ARBA00023004"/>
    </source>
</evidence>
<evidence type="ECO:0000256" key="8">
    <source>
        <dbReference type="SAM" id="MobiDB-lite"/>
    </source>
</evidence>
<organism evidence="10 11">
    <name type="scientific">Oryctolagus cuniculus</name>
    <name type="common">Rabbit</name>
    <dbReference type="NCBI Taxonomy" id="9986"/>
    <lineage>
        <taxon>Eukaryota</taxon>
        <taxon>Metazoa</taxon>
        <taxon>Chordata</taxon>
        <taxon>Craniata</taxon>
        <taxon>Vertebrata</taxon>
        <taxon>Euteleostomi</taxon>
        <taxon>Mammalia</taxon>
        <taxon>Eutheria</taxon>
        <taxon>Euarchontoglires</taxon>
        <taxon>Glires</taxon>
        <taxon>Lagomorpha</taxon>
        <taxon>Leporidae</taxon>
        <taxon>Oryctolagus</taxon>
    </lineage>
</organism>
<reference evidence="10" key="3">
    <citation type="submission" date="2025-09" db="UniProtKB">
        <authorList>
            <consortium name="Ensembl"/>
        </authorList>
    </citation>
    <scope>IDENTIFICATION</scope>
    <source>
        <strain evidence="10">Thorbecke</strain>
    </source>
</reference>
<proteinExistence type="inferred from homology"/>
<accession>A0A5F9CR51</accession>
<dbReference type="GO" id="GO:0031838">
    <property type="term" value="C:haptoglobin-hemoglobin complex"/>
    <property type="evidence" value="ECO:0007669"/>
    <property type="project" value="TreeGrafter"/>
</dbReference>
<evidence type="ECO:0000259" key="9">
    <source>
        <dbReference type="PROSITE" id="PS01033"/>
    </source>
</evidence>
<evidence type="ECO:0000313" key="11">
    <source>
        <dbReference type="Proteomes" id="UP000001811"/>
    </source>
</evidence>
<reference evidence="10 11" key="1">
    <citation type="journal article" date="2011" name="Nature">
        <title>A high-resolution map of human evolutionary constraint using 29 mammals.</title>
        <authorList>
            <person name="Lindblad-Toh K."/>
            <person name="Garber M."/>
            <person name="Zuk O."/>
            <person name="Lin M.F."/>
            <person name="Parker B.J."/>
            <person name="Washietl S."/>
            <person name="Kheradpour P."/>
            <person name="Ernst J."/>
            <person name="Jordan G."/>
            <person name="Mauceli E."/>
            <person name="Ward L.D."/>
            <person name="Lowe C.B."/>
            <person name="Holloway A.K."/>
            <person name="Clamp M."/>
            <person name="Gnerre S."/>
            <person name="Alfoldi J."/>
            <person name="Beal K."/>
            <person name="Chang J."/>
            <person name="Clawson H."/>
            <person name="Cuff J."/>
            <person name="Di Palma F."/>
            <person name="Fitzgerald S."/>
            <person name="Flicek P."/>
            <person name="Guttman M."/>
            <person name="Hubisz M.J."/>
            <person name="Jaffe D.B."/>
            <person name="Jungreis I."/>
            <person name="Kent W.J."/>
            <person name="Kostka D."/>
            <person name="Lara M."/>
            <person name="Martins A.L."/>
            <person name="Massingham T."/>
            <person name="Moltke I."/>
            <person name="Raney B.J."/>
            <person name="Rasmussen M.D."/>
            <person name="Robinson J."/>
            <person name="Stark A."/>
            <person name="Vilella A.J."/>
            <person name="Wen J."/>
            <person name="Xie X."/>
            <person name="Zody M.C."/>
            <person name="Baldwin J."/>
            <person name="Bloom T."/>
            <person name="Chin C.W."/>
            <person name="Heiman D."/>
            <person name="Nicol R."/>
            <person name="Nusbaum C."/>
            <person name="Young S."/>
            <person name="Wilkinson J."/>
            <person name="Worley K.C."/>
            <person name="Kovar C.L."/>
            <person name="Muzny D.M."/>
            <person name="Gibbs R.A."/>
            <person name="Cree A."/>
            <person name="Dihn H.H."/>
            <person name="Fowler G."/>
            <person name="Jhangiani S."/>
            <person name="Joshi V."/>
            <person name="Lee S."/>
            <person name="Lewis L.R."/>
            <person name="Nazareth L.V."/>
            <person name="Okwuonu G."/>
            <person name="Santibanez J."/>
            <person name="Warren W.C."/>
            <person name="Mardis E.R."/>
            <person name="Weinstock G.M."/>
            <person name="Wilson R.K."/>
            <person name="Delehaunty K."/>
            <person name="Dooling D."/>
            <person name="Fronik C."/>
            <person name="Fulton L."/>
            <person name="Fulton B."/>
            <person name="Graves T."/>
            <person name="Minx P."/>
            <person name="Sodergren E."/>
            <person name="Birney E."/>
            <person name="Margulies E.H."/>
            <person name="Herrero J."/>
            <person name="Green E.D."/>
            <person name="Haussler D."/>
            <person name="Siepel A."/>
            <person name="Goldman N."/>
            <person name="Pollard K.S."/>
            <person name="Pedersen J.S."/>
            <person name="Lander E.S."/>
            <person name="Kellis M."/>
        </authorList>
    </citation>
    <scope>NUCLEOTIDE SEQUENCE [LARGE SCALE GENOMIC DNA]</scope>
    <source>
        <strain evidence="11">Thorbecke</strain>
    </source>
</reference>
<dbReference type="GO" id="GO:0046872">
    <property type="term" value="F:metal ion binding"/>
    <property type="evidence" value="ECO:0007669"/>
    <property type="project" value="UniProtKB-KW"/>
</dbReference>
<dbReference type="PRINTS" id="PR00612">
    <property type="entry name" value="ALPHAHAEM"/>
</dbReference>
<dbReference type="GO" id="GO:0019825">
    <property type="term" value="F:oxygen binding"/>
    <property type="evidence" value="ECO:0007669"/>
    <property type="project" value="InterPro"/>
</dbReference>
<dbReference type="Proteomes" id="UP000001811">
    <property type="component" value="Unplaced"/>
</dbReference>
<dbReference type="PANTHER" id="PTHR11442:SF15">
    <property type="entry name" value="HEMOGLOBIN SUBUNIT THETA-1"/>
    <property type="match status" value="1"/>
</dbReference>
<reference evidence="10" key="2">
    <citation type="submission" date="2025-08" db="UniProtKB">
        <authorList>
            <consortium name="Ensembl"/>
        </authorList>
    </citation>
    <scope>IDENTIFICATION</scope>
    <source>
        <strain evidence="10">Thorbecke</strain>
    </source>
</reference>
<name>A0A5F9CR51_RABIT</name>
<dbReference type="PROSITE" id="PS01033">
    <property type="entry name" value="GLOBIN"/>
    <property type="match status" value="1"/>
</dbReference>
<protein>
    <recommendedName>
        <fullName evidence="9">Globin domain-containing protein</fullName>
    </recommendedName>
</protein>
<dbReference type="GO" id="GO:0005833">
    <property type="term" value="C:hemoglobin complex"/>
    <property type="evidence" value="ECO:0007669"/>
    <property type="project" value="InterPro"/>
</dbReference>
<dbReference type="InterPro" id="IPR012292">
    <property type="entry name" value="Globin/Proto"/>
</dbReference>
<dbReference type="InParanoid" id="A0A5F9CR51"/>
<dbReference type="GO" id="GO:0043177">
    <property type="term" value="F:organic acid binding"/>
    <property type="evidence" value="ECO:0007669"/>
    <property type="project" value="TreeGrafter"/>
</dbReference>
<dbReference type="Gene3D" id="1.10.490.10">
    <property type="entry name" value="Globins"/>
    <property type="match status" value="2"/>
</dbReference>
<dbReference type="Pfam" id="PF00042">
    <property type="entry name" value="Globin"/>
    <property type="match status" value="1"/>
</dbReference>
<dbReference type="STRING" id="9986.ENSOCUP00000035973"/>
<keyword evidence="11" id="KW-1185">Reference proteome</keyword>
<keyword evidence="2 7" id="KW-0813">Transport</keyword>
<evidence type="ECO:0000256" key="5">
    <source>
        <dbReference type="ARBA" id="ARBA00022723"/>
    </source>
</evidence>
<keyword evidence="6" id="KW-0408">Iron</keyword>
<evidence type="ECO:0000256" key="7">
    <source>
        <dbReference type="RuleBase" id="RU000356"/>
    </source>
</evidence>
<evidence type="ECO:0000313" key="10">
    <source>
        <dbReference type="Ensembl" id="ENSOCUP00000035973.1"/>
    </source>
</evidence>
<feature type="region of interest" description="Disordered" evidence="8">
    <location>
        <begin position="234"/>
        <end position="260"/>
    </location>
</feature>
<feature type="domain" description="Globin" evidence="9">
    <location>
        <begin position="2"/>
        <end position="149"/>
    </location>
</feature>
<dbReference type="GO" id="GO:0004601">
    <property type="term" value="F:peroxidase activity"/>
    <property type="evidence" value="ECO:0007669"/>
    <property type="project" value="TreeGrafter"/>
</dbReference>
<dbReference type="InterPro" id="IPR000971">
    <property type="entry name" value="Globin"/>
</dbReference>
<keyword evidence="4 7" id="KW-0561">Oxygen transport</keyword>
<dbReference type="InterPro" id="IPR002338">
    <property type="entry name" value="Hemoglobin_a-typ"/>
</dbReference>
<keyword evidence="5" id="KW-0479">Metal-binding</keyword>
<dbReference type="GO" id="GO:0005344">
    <property type="term" value="F:oxygen carrier activity"/>
    <property type="evidence" value="ECO:0007669"/>
    <property type="project" value="UniProtKB-KW"/>
</dbReference>
<dbReference type="GO" id="GO:0042744">
    <property type="term" value="P:hydrogen peroxide catabolic process"/>
    <property type="evidence" value="ECO:0007669"/>
    <property type="project" value="TreeGrafter"/>
</dbReference>
<sequence>MALSAAERALLRALWKKLGSNVGVYATEALERTLEAFPRTKIYFSHMDLSPGSAQVRAHGRKVADALTLAADHLDDLPGALSALSDLHVRTLRVDPHHFGIPKYQDPLLAHPPHTVGAGAHSWRQAGMAVDNAVKNMDNLDGTLSTLRHTLPYMLRVDPVNFRVSAERRLPPVGRVGVWGCPPALTAPCHAAAAQLPAGHPGRVPVQGLHRRVATHMGQVPAPRVHHPDREVPLRALSTPGQPDTPPVSLTRPGTLSTPQ</sequence>
<dbReference type="Bgee" id="ENSOCUG00000002435">
    <property type="expression patterns" value="Expressed in blood and 18 other cell types or tissues"/>
</dbReference>
<comment type="similarity">
    <text evidence="1 7">Belongs to the globin family.</text>
</comment>
<evidence type="ECO:0000256" key="4">
    <source>
        <dbReference type="ARBA" id="ARBA00022621"/>
    </source>
</evidence>
<dbReference type="InterPro" id="IPR050056">
    <property type="entry name" value="Hemoglobin_oxygen_transport"/>
</dbReference>
<dbReference type="GO" id="GO:0072562">
    <property type="term" value="C:blood microparticle"/>
    <property type="evidence" value="ECO:0007669"/>
    <property type="project" value="TreeGrafter"/>
</dbReference>
<evidence type="ECO:0000256" key="1">
    <source>
        <dbReference type="ARBA" id="ARBA00008705"/>
    </source>
</evidence>
<evidence type="ECO:0000256" key="2">
    <source>
        <dbReference type="ARBA" id="ARBA00022448"/>
    </source>
</evidence>
<dbReference type="Ensembl" id="ENSOCUT00000038771.1">
    <property type="protein sequence ID" value="ENSOCUP00000035973.1"/>
    <property type="gene ID" value="ENSOCUG00000002435.3"/>
</dbReference>
<dbReference type="SUPFAM" id="SSF46458">
    <property type="entry name" value="Globin-like"/>
    <property type="match status" value="2"/>
</dbReference>
<dbReference type="InterPro" id="IPR009050">
    <property type="entry name" value="Globin-like_sf"/>
</dbReference>
<dbReference type="SMR" id="A0A5F9CR51"/>